<dbReference type="EMBL" id="FMYL01000013">
    <property type="protein sequence ID" value="SDC23428.1"/>
    <property type="molecule type" value="Genomic_DNA"/>
</dbReference>
<gene>
    <name evidence="1" type="ORF">SAMN05421733_11314</name>
</gene>
<sequence length="118" mass="13396">MNLEFNHKSNYFLGAQLVIRHIQDKLFREKTDHLSFSLQEFKNLFQNDMASASVNLDGILHLASKYVVETITGDVALINHYDIHSNEHTTTIFLNQSAVNALVDDAHPLIPPDASNYE</sequence>
<name>A0A1G6JXQ8_9GAMM</name>
<organism evidence="1 2">
    <name type="scientific">Acinetobacter boissieri</name>
    <dbReference type="NCBI Taxonomy" id="1219383"/>
    <lineage>
        <taxon>Bacteria</taxon>
        <taxon>Pseudomonadati</taxon>
        <taxon>Pseudomonadota</taxon>
        <taxon>Gammaproteobacteria</taxon>
        <taxon>Moraxellales</taxon>
        <taxon>Moraxellaceae</taxon>
        <taxon>Acinetobacter</taxon>
    </lineage>
</organism>
<dbReference type="AlphaFoldDB" id="A0A1G6JXQ8"/>
<dbReference type="RefSeq" id="WP_092749818.1">
    <property type="nucleotide sequence ID" value="NZ_FMYL01000013.1"/>
</dbReference>
<proteinExistence type="predicted"/>
<dbReference type="OrthoDB" id="6703605at2"/>
<protein>
    <submittedName>
        <fullName evidence="1">Uncharacterized protein</fullName>
    </submittedName>
</protein>
<accession>A0A1G6JXQ8</accession>
<evidence type="ECO:0000313" key="1">
    <source>
        <dbReference type="EMBL" id="SDC23428.1"/>
    </source>
</evidence>
<dbReference type="Proteomes" id="UP000242501">
    <property type="component" value="Unassembled WGS sequence"/>
</dbReference>
<evidence type="ECO:0000313" key="2">
    <source>
        <dbReference type="Proteomes" id="UP000242501"/>
    </source>
</evidence>
<keyword evidence="2" id="KW-1185">Reference proteome</keyword>
<reference evidence="2" key="1">
    <citation type="submission" date="2016-09" db="EMBL/GenBank/DDBJ databases">
        <authorList>
            <person name="Varghese N."/>
            <person name="Submissions S."/>
        </authorList>
    </citation>
    <scope>NUCLEOTIDE SEQUENCE [LARGE SCALE GENOMIC DNA]</scope>
    <source>
        <strain evidence="2">ANC 4422</strain>
    </source>
</reference>